<evidence type="ECO:0000313" key="8">
    <source>
        <dbReference type="EMBL" id="SNS29537.1"/>
    </source>
</evidence>
<comment type="subcellular location">
    <subcellularLocation>
        <location evidence="1">Cell membrane</location>
        <topology evidence="1">Multi-pass membrane protein</topology>
    </subcellularLocation>
</comment>
<accession>A0A239DB78</accession>
<keyword evidence="9" id="KW-1185">Reference proteome</keyword>
<name>A0A239DB78_9PSED</name>
<evidence type="ECO:0000313" key="9">
    <source>
        <dbReference type="Proteomes" id="UP000242915"/>
    </source>
</evidence>
<protein>
    <submittedName>
        <fullName evidence="8">Type II secretion system protein F (GspF)</fullName>
    </submittedName>
</protein>
<evidence type="ECO:0000256" key="6">
    <source>
        <dbReference type="SAM" id="Phobius"/>
    </source>
</evidence>
<keyword evidence="2" id="KW-1003">Cell membrane</keyword>
<keyword evidence="4 6" id="KW-1133">Transmembrane helix</keyword>
<dbReference type="EMBL" id="FZOG01000002">
    <property type="protein sequence ID" value="SNS29537.1"/>
    <property type="molecule type" value="Genomic_DNA"/>
</dbReference>
<dbReference type="RefSeq" id="WP_010490610.1">
    <property type="nucleotide sequence ID" value="NZ_FZOG01000002.1"/>
</dbReference>
<dbReference type="AlphaFoldDB" id="A0A239DB78"/>
<feature type="transmembrane region" description="Helical" evidence="6">
    <location>
        <begin position="88"/>
        <end position="113"/>
    </location>
</feature>
<evidence type="ECO:0000259" key="7">
    <source>
        <dbReference type="Pfam" id="PF00482"/>
    </source>
</evidence>
<evidence type="ECO:0000256" key="4">
    <source>
        <dbReference type="ARBA" id="ARBA00022989"/>
    </source>
</evidence>
<evidence type="ECO:0000256" key="2">
    <source>
        <dbReference type="ARBA" id="ARBA00022475"/>
    </source>
</evidence>
<dbReference type="Proteomes" id="UP000242915">
    <property type="component" value="Unassembled WGS sequence"/>
</dbReference>
<organism evidence="8 9">
    <name type="scientific">Pseudomonas segetis</name>
    <dbReference type="NCBI Taxonomy" id="298908"/>
    <lineage>
        <taxon>Bacteria</taxon>
        <taxon>Pseudomonadati</taxon>
        <taxon>Pseudomonadota</taxon>
        <taxon>Gammaproteobacteria</taxon>
        <taxon>Pseudomonadales</taxon>
        <taxon>Pseudomonadaceae</taxon>
        <taxon>Pseudomonas</taxon>
    </lineage>
</organism>
<keyword evidence="3 6" id="KW-0812">Transmembrane</keyword>
<keyword evidence="5 6" id="KW-0472">Membrane</keyword>
<sequence>MAWAAMVLLLSMAAALLIANAVQQQRVRAVVAKRLSGSREQADHKHRRGDVLIQQLGRSGLGRKLLSMDGETHLLLNRIGWRRAHQRAFYMACQLLLPFLMLGLVVLVISFLAQPPEKAWVYWILALGCGFLLPKRVLAMTATRRQQQLVNEVSIFIPLLRILFDAGLTVEQSLRVISLESKKLLPVLTTELDAVLKHVDSGLELADELSIMGKQLDVDELSDSLAILQQLIRQGGGAMSSLLALKKLLDERRLTNLQEYISKLSGKMSVVMMLFLFPALLIVLAGPGMSAIGRALGGIS</sequence>
<proteinExistence type="predicted"/>
<evidence type="ECO:0000256" key="3">
    <source>
        <dbReference type="ARBA" id="ARBA00022692"/>
    </source>
</evidence>
<reference evidence="9" key="1">
    <citation type="submission" date="2017-06" db="EMBL/GenBank/DDBJ databases">
        <authorList>
            <person name="Varghese N."/>
            <person name="Submissions S."/>
        </authorList>
    </citation>
    <scope>NUCLEOTIDE SEQUENCE [LARGE SCALE GENOMIC DNA]</scope>
    <source>
        <strain evidence="9">CIP 108523</strain>
    </source>
</reference>
<dbReference type="PANTHER" id="PTHR35007">
    <property type="entry name" value="INTEGRAL MEMBRANE PROTEIN-RELATED"/>
    <property type="match status" value="1"/>
</dbReference>
<gene>
    <name evidence="8" type="ORF">SAMN05216255_2170</name>
</gene>
<feature type="domain" description="Type II secretion system protein GspF" evidence="7">
    <location>
        <begin position="156"/>
        <end position="284"/>
    </location>
</feature>
<dbReference type="GO" id="GO:0005886">
    <property type="term" value="C:plasma membrane"/>
    <property type="evidence" value="ECO:0007669"/>
    <property type="project" value="UniProtKB-SubCell"/>
</dbReference>
<feature type="transmembrane region" description="Helical" evidence="6">
    <location>
        <begin position="6"/>
        <end position="23"/>
    </location>
</feature>
<evidence type="ECO:0000256" key="1">
    <source>
        <dbReference type="ARBA" id="ARBA00004651"/>
    </source>
</evidence>
<evidence type="ECO:0000256" key="5">
    <source>
        <dbReference type="ARBA" id="ARBA00023136"/>
    </source>
</evidence>
<dbReference type="InterPro" id="IPR018076">
    <property type="entry name" value="T2SS_GspF_dom"/>
</dbReference>
<feature type="transmembrane region" description="Helical" evidence="6">
    <location>
        <begin position="119"/>
        <end position="138"/>
    </location>
</feature>
<dbReference type="Pfam" id="PF00482">
    <property type="entry name" value="T2SSF"/>
    <property type="match status" value="1"/>
</dbReference>
<dbReference type="PANTHER" id="PTHR35007:SF2">
    <property type="entry name" value="PILUS ASSEMBLE PROTEIN"/>
    <property type="match status" value="1"/>
</dbReference>
<feature type="transmembrane region" description="Helical" evidence="6">
    <location>
        <begin position="270"/>
        <end position="292"/>
    </location>
</feature>